<feature type="domain" description="Phasin" evidence="2">
    <location>
        <begin position="14"/>
        <end position="102"/>
    </location>
</feature>
<dbReference type="RefSeq" id="WP_186903072.1">
    <property type="nucleotide sequence ID" value="NZ_JACOGD010000003.1"/>
</dbReference>
<organism evidence="3 4">
    <name type="scientific">Undibacterium curvum</name>
    <dbReference type="NCBI Taxonomy" id="2762294"/>
    <lineage>
        <taxon>Bacteria</taxon>
        <taxon>Pseudomonadati</taxon>
        <taxon>Pseudomonadota</taxon>
        <taxon>Betaproteobacteria</taxon>
        <taxon>Burkholderiales</taxon>
        <taxon>Oxalobacteraceae</taxon>
        <taxon>Undibacterium</taxon>
    </lineage>
</organism>
<dbReference type="EMBL" id="JACOGD010000003">
    <property type="protein sequence ID" value="MBC3931291.1"/>
    <property type="molecule type" value="Genomic_DNA"/>
</dbReference>
<feature type="compositionally biased region" description="Low complexity" evidence="1">
    <location>
        <begin position="240"/>
        <end position="258"/>
    </location>
</feature>
<sequence>MPLPHPDVTAAAAQEQLSQQFTLLQGYAAFAFQSLEQILALQFQFARQSLNDYSQTSHQLLNAKDAQEWVELSKQRSQTRADHLQAHHQALQQFGEQTREQWLQQWQQAGSQWKSQLEQQLVDQGHGLSFHSNTVFNVPASLIPDTLSITVSNPLNTQVQATTTLVPIAEERVTEIDITPAPAVANPATVPGSVSQLSLLTAETNTAAKTAPSPKAAPKKAVTKSVQPATTAAVPSDKPTQQSASASKTTKATSISKTGVSAAAKLTPSPAPQTKPVVAAKAVAPAAKRASAQPATTKPATTKQAVVKPVAPELSAAATPVATTSANAASAQKPAQKFPFPAAKLQAKTAPAAKKARTTKP</sequence>
<comment type="caution">
    <text evidence="3">The sequence shown here is derived from an EMBL/GenBank/DDBJ whole genome shotgun (WGS) entry which is preliminary data.</text>
</comment>
<evidence type="ECO:0000259" key="2">
    <source>
        <dbReference type="Pfam" id="PF09361"/>
    </source>
</evidence>
<feature type="region of interest" description="Disordered" evidence="1">
    <location>
        <begin position="205"/>
        <end position="277"/>
    </location>
</feature>
<dbReference type="InterPro" id="IPR018968">
    <property type="entry name" value="Phasin"/>
</dbReference>
<reference evidence="3 4" key="1">
    <citation type="submission" date="2020-08" db="EMBL/GenBank/DDBJ databases">
        <title>Novel species isolated from subtropical streams in China.</title>
        <authorList>
            <person name="Lu H."/>
        </authorList>
    </citation>
    <scope>NUCLEOTIDE SEQUENCE [LARGE SCALE GENOMIC DNA]</scope>
    <source>
        <strain evidence="3 4">CY22W</strain>
    </source>
</reference>
<gene>
    <name evidence="3" type="ORF">H8K43_06365</name>
</gene>
<evidence type="ECO:0000256" key="1">
    <source>
        <dbReference type="SAM" id="MobiDB-lite"/>
    </source>
</evidence>
<dbReference type="Proteomes" id="UP000654304">
    <property type="component" value="Unassembled WGS sequence"/>
</dbReference>
<accession>A0ABR7A315</accession>
<feature type="compositionally biased region" description="Low complexity" evidence="1">
    <location>
        <begin position="206"/>
        <end position="216"/>
    </location>
</feature>
<feature type="compositionally biased region" description="Low complexity" evidence="1">
    <location>
        <begin position="341"/>
        <end position="353"/>
    </location>
</feature>
<dbReference type="Pfam" id="PF09361">
    <property type="entry name" value="Phasin_2"/>
    <property type="match status" value="1"/>
</dbReference>
<evidence type="ECO:0000313" key="3">
    <source>
        <dbReference type="EMBL" id="MBC3931291.1"/>
    </source>
</evidence>
<evidence type="ECO:0000313" key="4">
    <source>
        <dbReference type="Proteomes" id="UP000654304"/>
    </source>
</evidence>
<feature type="region of interest" description="Disordered" evidence="1">
    <location>
        <begin position="320"/>
        <end position="361"/>
    </location>
</feature>
<protein>
    <submittedName>
        <fullName evidence="3">Phasin family protein</fullName>
    </submittedName>
</protein>
<keyword evidence="4" id="KW-1185">Reference proteome</keyword>
<feature type="compositionally biased region" description="Low complexity" evidence="1">
    <location>
        <begin position="320"/>
        <end position="331"/>
    </location>
</feature>
<proteinExistence type="predicted"/>
<name>A0ABR7A315_9BURK</name>